<dbReference type="EMBL" id="MTSE01000015">
    <property type="protein sequence ID" value="OUJ71634.1"/>
    <property type="molecule type" value="Genomic_DNA"/>
</dbReference>
<dbReference type="OrthoDB" id="655382at2"/>
<dbReference type="AlphaFoldDB" id="A0A243W8Z4"/>
<name>A0A243W8Z4_9BACT</name>
<accession>A0A243W8Z4</accession>
<dbReference type="RefSeq" id="WP_086596153.1">
    <property type="nucleotide sequence ID" value="NZ_MTSE01000015.1"/>
</dbReference>
<evidence type="ECO:0000313" key="1">
    <source>
        <dbReference type="EMBL" id="OUJ71634.1"/>
    </source>
</evidence>
<evidence type="ECO:0000313" key="2">
    <source>
        <dbReference type="Proteomes" id="UP000194873"/>
    </source>
</evidence>
<keyword evidence="2" id="KW-1185">Reference proteome</keyword>
<reference evidence="1 2" key="1">
    <citation type="submission" date="2017-01" db="EMBL/GenBank/DDBJ databases">
        <title>A new Hymenobacter.</title>
        <authorList>
            <person name="Liang Y."/>
            <person name="Feng F."/>
        </authorList>
    </citation>
    <scope>NUCLEOTIDE SEQUENCE [LARGE SCALE GENOMIC DNA]</scope>
    <source>
        <strain evidence="1">MIMBbqt21</strain>
    </source>
</reference>
<protein>
    <submittedName>
        <fullName evidence="1">Uncharacterized protein</fullName>
    </submittedName>
</protein>
<proteinExistence type="predicted"/>
<comment type="caution">
    <text evidence="1">The sequence shown here is derived from an EMBL/GenBank/DDBJ whole genome shotgun (WGS) entry which is preliminary data.</text>
</comment>
<sequence>MKIRITVIQLFVLFSVLGLGYPAWSQTTDIPLAASLDALQQQYNSSLAVNPQLYNGPEYVDYAKRYTTTVGHQFFLSPDKHSGSVYYNNHYFAGLQLRYDVVLSQLLIQHATSPFTLKLINENLWQFTIDGHRFTRLVADSSAASLPTGFYEVLVDSSTVQLLAKRAKQLEEKIAQGEIQAEFRPIDKLFVRKAGVYYLVNKKRSVTQLFADHSKEVQKYIQDHKLRFKKAQRETDIVLLTRYYAGLLAP</sequence>
<gene>
    <name evidence="1" type="ORF">BXP70_21370</name>
</gene>
<organism evidence="1 2">
    <name type="scientific">Hymenobacter crusticola</name>
    <dbReference type="NCBI Taxonomy" id="1770526"/>
    <lineage>
        <taxon>Bacteria</taxon>
        <taxon>Pseudomonadati</taxon>
        <taxon>Bacteroidota</taxon>
        <taxon>Cytophagia</taxon>
        <taxon>Cytophagales</taxon>
        <taxon>Hymenobacteraceae</taxon>
        <taxon>Hymenobacter</taxon>
    </lineage>
</organism>
<dbReference type="Proteomes" id="UP000194873">
    <property type="component" value="Unassembled WGS sequence"/>
</dbReference>